<dbReference type="GO" id="GO:1990904">
    <property type="term" value="C:ribonucleoprotein complex"/>
    <property type="evidence" value="ECO:0007669"/>
    <property type="project" value="UniProtKB-ARBA"/>
</dbReference>
<evidence type="ECO:0000256" key="2">
    <source>
        <dbReference type="ARBA" id="ARBA00022552"/>
    </source>
</evidence>
<comment type="caution">
    <text evidence="7">The sequence shown here is derived from an EMBL/GenBank/DDBJ whole genome shotgun (WGS) entry which is preliminary data.</text>
</comment>
<reference evidence="7 8" key="1">
    <citation type="submission" date="2024-11" db="EMBL/GenBank/DDBJ databases">
        <title>Chromosome-level genome assembly of the freshwater bivalve Anodonta woodiana.</title>
        <authorList>
            <person name="Chen X."/>
        </authorList>
    </citation>
    <scope>NUCLEOTIDE SEQUENCE [LARGE SCALE GENOMIC DNA]</scope>
    <source>
        <strain evidence="7">MN2024</strain>
        <tissue evidence="7">Gills</tissue>
    </source>
</reference>
<proteinExistence type="inferred from homology"/>
<dbReference type="PANTHER" id="PTHR48414">
    <property type="entry name" value="POP5 HOMOLOG, RIBONUCLEASE P_MRP SUBUNIT"/>
    <property type="match status" value="1"/>
</dbReference>
<accession>A0ABD3WJJ1</accession>
<dbReference type="GO" id="GO:0006364">
    <property type="term" value="P:rRNA processing"/>
    <property type="evidence" value="ECO:0007669"/>
    <property type="project" value="UniProtKB-KW"/>
</dbReference>
<dbReference type="EMBL" id="JBJQND010000006">
    <property type="protein sequence ID" value="KAL3874139.1"/>
    <property type="molecule type" value="Genomic_DNA"/>
</dbReference>
<comment type="similarity">
    <text evidence="1 6">Belongs to the eukaryotic/archaeal RNase P protein component 2 family.</text>
</comment>
<keyword evidence="3 6" id="KW-0819">tRNA processing</keyword>
<sequence length="165" mass="19148">MRTKPTLLPPNEFIVERYILCEIIYTDNQRVERHVTDYMVYGAVINALQTAHGDFGIGSLQSSLCVKYVNPITSMVLIRARRGAHKMVQSALYFIKKIGQYEAFFRTLHLGGTIRSCCKFLIKHHKQMLPRLLSECKNKEEIRKVQEIISSYSDEYKKEQLIASF</sequence>
<comment type="subcellular location">
    <subcellularLocation>
        <location evidence="6">Nucleus</location>
        <location evidence="6">Nucleolus</location>
    </subcellularLocation>
</comment>
<keyword evidence="4 6" id="KW-0539">Nucleus</keyword>
<dbReference type="Gene3D" id="3.30.70.3250">
    <property type="entry name" value="Ribonuclease P, Pop5 subunit"/>
    <property type="match status" value="1"/>
</dbReference>
<evidence type="ECO:0000256" key="4">
    <source>
        <dbReference type="ARBA" id="ARBA00023242"/>
    </source>
</evidence>
<comment type="function">
    <text evidence="6">Component of ribonuclease P, a protein complex that generates mature tRNA molecules by cleaving their 5'-ends.</text>
</comment>
<dbReference type="InterPro" id="IPR002759">
    <property type="entry name" value="Pop5/Rpp14/Rnp2-like"/>
</dbReference>
<protein>
    <recommendedName>
        <fullName evidence="5 6">Ribonuclease P/MRP protein subunit POP5</fullName>
    </recommendedName>
</protein>
<organism evidence="7 8">
    <name type="scientific">Sinanodonta woodiana</name>
    <name type="common">Chinese pond mussel</name>
    <name type="synonym">Anodonta woodiana</name>
    <dbReference type="NCBI Taxonomy" id="1069815"/>
    <lineage>
        <taxon>Eukaryota</taxon>
        <taxon>Metazoa</taxon>
        <taxon>Spiralia</taxon>
        <taxon>Lophotrochozoa</taxon>
        <taxon>Mollusca</taxon>
        <taxon>Bivalvia</taxon>
        <taxon>Autobranchia</taxon>
        <taxon>Heteroconchia</taxon>
        <taxon>Palaeoheterodonta</taxon>
        <taxon>Unionida</taxon>
        <taxon>Unionoidea</taxon>
        <taxon>Unionidae</taxon>
        <taxon>Unioninae</taxon>
        <taxon>Sinanodonta</taxon>
    </lineage>
</organism>
<evidence type="ECO:0000313" key="8">
    <source>
        <dbReference type="Proteomes" id="UP001634394"/>
    </source>
</evidence>
<dbReference type="GO" id="GO:0008033">
    <property type="term" value="P:tRNA processing"/>
    <property type="evidence" value="ECO:0007669"/>
    <property type="project" value="UniProtKB-KW"/>
</dbReference>
<name>A0ABD3WJJ1_SINWO</name>
<evidence type="ECO:0000313" key="7">
    <source>
        <dbReference type="EMBL" id="KAL3874139.1"/>
    </source>
</evidence>
<dbReference type="InterPro" id="IPR016819">
    <property type="entry name" value="RNase_P/MRP_POP5"/>
</dbReference>
<dbReference type="GO" id="GO:1902555">
    <property type="term" value="C:endoribonuclease complex"/>
    <property type="evidence" value="ECO:0007669"/>
    <property type="project" value="UniProtKB-ARBA"/>
</dbReference>
<evidence type="ECO:0000256" key="6">
    <source>
        <dbReference type="PIRNR" id="PIRNR023803"/>
    </source>
</evidence>
<dbReference type="InterPro" id="IPR038085">
    <property type="entry name" value="Rnp2-like_sf"/>
</dbReference>
<keyword evidence="2" id="KW-0698">rRNA processing</keyword>
<evidence type="ECO:0000256" key="5">
    <source>
        <dbReference type="ARBA" id="ARBA00044198"/>
    </source>
</evidence>
<dbReference type="SUPFAM" id="SSF160350">
    <property type="entry name" value="Rnp2-like"/>
    <property type="match status" value="1"/>
</dbReference>
<keyword evidence="8" id="KW-1185">Reference proteome</keyword>
<dbReference type="AlphaFoldDB" id="A0ABD3WJJ1"/>
<dbReference type="Pfam" id="PF01900">
    <property type="entry name" value="RNase_P_Rpp14"/>
    <property type="match status" value="1"/>
</dbReference>
<gene>
    <name evidence="7" type="ORF">ACJMK2_037190</name>
</gene>
<dbReference type="GO" id="GO:0005730">
    <property type="term" value="C:nucleolus"/>
    <property type="evidence" value="ECO:0007669"/>
    <property type="project" value="UniProtKB-SubCell"/>
</dbReference>
<dbReference type="PIRSF" id="PIRSF023803">
    <property type="entry name" value="Ribonuclease_P_prd"/>
    <property type="match status" value="1"/>
</dbReference>
<evidence type="ECO:0000256" key="3">
    <source>
        <dbReference type="ARBA" id="ARBA00022694"/>
    </source>
</evidence>
<evidence type="ECO:0000256" key="1">
    <source>
        <dbReference type="ARBA" id="ARBA00010800"/>
    </source>
</evidence>
<dbReference type="Proteomes" id="UP001634394">
    <property type="component" value="Unassembled WGS sequence"/>
</dbReference>
<dbReference type="PANTHER" id="PTHR48414:SF1">
    <property type="entry name" value="POP5 HOMOLOG, RIBONUCLEASE P_MRP SUBUNIT"/>
    <property type="match status" value="1"/>
</dbReference>